<feature type="coiled-coil region" evidence="10">
    <location>
        <begin position="172"/>
        <end position="199"/>
    </location>
</feature>
<comment type="similarity">
    <text evidence="2">Belongs to the galactose-3-O-sulfotransferase family.</text>
</comment>
<keyword evidence="4" id="KW-0812">Transmembrane</keyword>
<keyword evidence="8" id="KW-0472">Membrane</keyword>
<evidence type="ECO:0000256" key="3">
    <source>
        <dbReference type="ARBA" id="ARBA00022679"/>
    </source>
</evidence>
<keyword evidence="12" id="KW-1185">Reference proteome</keyword>
<organism evidence="11 12">
    <name type="scientific">Engystomops pustulosus</name>
    <name type="common">Tungara frog</name>
    <name type="synonym">Physalaemus pustulosus</name>
    <dbReference type="NCBI Taxonomy" id="76066"/>
    <lineage>
        <taxon>Eukaryota</taxon>
        <taxon>Metazoa</taxon>
        <taxon>Chordata</taxon>
        <taxon>Craniata</taxon>
        <taxon>Vertebrata</taxon>
        <taxon>Euteleostomi</taxon>
        <taxon>Amphibia</taxon>
        <taxon>Batrachia</taxon>
        <taxon>Anura</taxon>
        <taxon>Neobatrachia</taxon>
        <taxon>Hyloidea</taxon>
        <taxon>Leptodactylidae</taxon>
        <taxon>Leiuperinae</taxon>
        <taxon>Engystomops</taxon>
    </lineage>
</organism>
<dbReference type="AlphaFoldDB" id="A0AAV7CS96"/>
<comment type="caution">
    <text evidence="11">The sequence shown here is derived from an EMBL/GenBank/DDBJ whole genome shotgun (WGS) entry which is preliminary data.</text>
</comment>
<reference evidence="11" key="1">
    <citation type="thesis" date="2020" institute="ProQuest LLC" country="789 East Eisenhower Parkway, Ann Arbor, MI, USA">
        <title>Comparative Genomics and Chromosome Evolution.</title>
        <authorList>
            <person name="Mudd A.B."/>
        </authorList>
    </citation>
    <scope>NUCLEOTIDE SEQUENCE</scope>
    <source>
        <strain evidence="11">237g6f4</strain>
        <tissue evidence="11">Blood</tissue>
    </source>
</reference>
<dbReference type="PANTHER" id="PTHR14647:SF62">
    <property type="entry name" value="GALACTOSE-3-O-SULFOTRANSFERASE 2"/>
    <property type="match status" value="1"/>
</dbReference>
<evidence type="ECO:0000256" key="5">
    <source>
        <dbReference type="ARBA" id="ARBA00022968"/>
    </source>
</evidence>
<evidence type="ECO:0000256" key="8">
    <source>
        <dbReference type="ARBA" id="ARBA00023136"/>
    </source>
</evidence>
<comment type="subcellular location">
    <subcellularLocation>
        <location evidence="1">Golgi apparatus membrane</location>
        <topology evidence="1">Single-pass type II membrane protein</topology>
    </subcellularLocation>
</comment>
<evidence type="ECO:0000313" key="11">
    <source>
        <dbReference type="EMBL" id="KAG8587997.1"/>
    </source>
</evidence>
<dbReference type="Gene3D" id="3.40.50.300">
    <property type="entry name" value="P-loop containing nucleotide triphosphate hydrolases"/>
    <property type="match status" value="1"/>
</dbReference>
<keyword evidence="7" id="KW-0333">Golgi apparatus</keyword>
<sequence length="260" mass="30900">VEKVMPKDTFYFTILRNPVSLMESSFAYYKYSSSFYNVTSLEDFIQNTSKFYRSKEYDSAFAKNLLTHDLGFHHNAPDSPKQYKLLTNAVDTIFDLVLITEYFDESLVLLKDALCWTFDDVLSFPLNIRSNTSRKILSEETKERIKSWNQLDWQLYVHFNNSFWNRVEKFGRERMEKEVEELRKRREQLSEKCLDAQVEPNKLKDKAMVPYQPYLIRILGYNLKPGLSINDQILCHRLVLPEIPYTQLLWDKQIGNKTKT</sequence>
<dbReference type="Pfam" id="PF06990">
    <property type="entry name" value="Gal-3-0_sulfotr"/>
    <property type="match status" value="1"/>
</dbReference>
<keyword evidence="6" id="KW-1133">Transmembrane helix</keyword>
<dbReference type="Proteomes" id="UP000824782">
    <property type="component" value="Unassembled WGS sequence"/>
</dbReference>
<gene>
    <name evidence="11" type="ORF">GDO81_005847</name>
</gene>
<keyword evidence="5" id="KW-0735">Signal-anchor</keyword>
<keyword evidence="9" id="KW-0325">Glycoprotein</keyword>
<dbReference type="GO" id="GO:0009247">
    <property type="term" value="P:glycolipid biosynthetic process"/>
    <property type="evidence" value="ECO:0007669"/>
    <property type="project" value="InterPro"/>
</dbReference>
<evidence type="ECO:0000256" key="6">
    <source>
        <dbReference type="ARBA" id="ARBA00022989"/>
    </source>
</evidence>
<dbReference type="GO" id="GO:0000139">
    <property type="term" value="C:Golgi membrane"/>
    <property type="evidence" value="ECO:0007669"/>
    <property type="project" value="UniProtKB-SubCell"/>
</dbReference>
<accession>A0AAV7CS96</accession>
<evidence type="ECO:0000256" key="4">
    <source>
        <dbReference type="ARBA" id="ARBA00022692"/>
    </source>
</evidence>
<evidence type="ECO:0008006" key="13">
    <source>
        <dbReference type="Google" id="ProtNLM"/>
    </source>
</evidence>
<evidence type="ECO:0000256" key="7">
    <source>
        <dbReference type="ARBA" id="ARBA00023034"/>
    </source>
</evidence>
<name>A0AAV7CS96_ENGPU</name>
<dbReference type="InterPro" id="IPR009729">
    <property type="entry name" value="Gal-3-0_sulfotransfrase"/>
</dbReference>
<protein>
    <recommendedName>
        <fullName evidence="13">Galactose-3-O-sulfotransferase 2</fullName>
    </recommendedName>
</protein>
<evidence type="ECO:0000256" key="10">
    <source>
        <dbReference type="SAM" id="Coils"/>
    </source>
</evidence>
<dbReference type="PANTHER" id="PTHR14647">
    <property type="entry name" value="GALACTOSE-3-O-SULFOTRANSFERASE"/>
    <property type="match status" value="1"/>
</dbReference>
<evidence type="ECO:0000256" key="9">
    <source>
        <dbReference type="ARBA" id="ARBA00023180"/>
    </source>
</evidence>
<keyword evidence="3" id="KW-0808">Transferase</keyword>
<proteinExistence type="inferred from homology"/>
<evidence type="ECO:0000313" key="12">
    <source>
        <dbReference type="Proteomes" id="UP000824782"/>
    </source>
</evidence>
<dbReference type="EMBL" id="WNYA01000002">
    <property type="protein sequence ID" value="KAG8587997.1"/>
    <property type="molecule type" value="Genomic_DNA"/>
</dbReference>
<evidence type="ECO:0000256" key="2">
    <source>
        <dbReference type="ARBA" id="ARBA00008124"/>
    </source>
</evidence>
<keyword evidence="10" id="KW-0175">Coiled coil</keyword>
<feature type="non-terminal residue" evidence="11">
    <location>
        <position position="1"/>
    </location>
</feature>
<dbReference type="GO" id="GO:0001733">
    <property type="term" value="F:galactosylceramide sulfotransferase activity"/>
    <property type="evidence" value="ECO:0007669"/>
    <property type="project" value="InterPro"/>
</dbReference>
<evidence type="ECO:0000256" key="1">
    <source>
        <dbReference type="ARBA" id="ARBA00004323"/>
    </source>
</evidence>
<dbReference type="InterPro" id="IPR027417">
    <property type="entry name" value="P-loop_NTPase"/>
</dbReference>